<dbReference type="AlphaFoldDB" id="A0A140FWU0"/>
<dbReference type="RefSeq" id="WP_049588372.1">
    <property type="nucleotide sequence ID" value="NC_002947.4"/>
</dbReference>
<dbReference type="Proteomes" id="UP000000556">
    <property type="component" value="Chromosome"/>
</dbReference>
<reference evidence="1 2" key="1">
    <citation type="journal article" date="2002" name="Environ. Microbiol.">
        <title>Complete genome sequence and comparative analysis of the metabolically versatile Pseudomonas putida KT2440.</title>
        <authorList>
            <person name="Nelson K.E."/>
            <person name="Weinel C."/>
            <person name="Paulsen I.T."/>
            <person name="Dodson R.J."/>
            <person name="Hilbert H."/>
            <person name="Martins dos Santos V.A."/>
            <person name="Fouts D.E."/>
            <person name="Gill S.R."/>
            <person name="Pop M."/>
            <person name="Holmes M."/>
            <person name="Brinkac L."/>
            <person name="Beanan M."/>
            <person name="DeBoy R.T."/>
            <person name="Daugherty S."/>
            <person name="Kolonay J."/>
            <person name="Madupu R."/>
            <person name="Nelson W."/>
            <person name="White O."/>
            <person name="Peterson J."/>
            <person name="Khouri H."/>
            <person name="Hance I."/>
            <person name="Chris Lee P."/>
            <person name="Holtzapple E."/>
            <person name="Scanlan D."/>
            <person name="Tran K."/>
            <person name="Moazzez A."/>
            <person name="Utterback T."/>
            <person name="Rizzo M."/>
            <person name="Lee K."/>
            <person name="Kosack D."/>
            <person name="Moestl D."/>
            <person name="Wedler H."/>
            <person name="Lauber J."/>
            <person name="Stjepandic D."/>
            <person name="Hoheisel J."/>
            <person name="Straetz M."/>
            <person name="Heim S."/>
            <person name="Kiewitz C."/>
            <person name="Eisen J.A."/>
            <person name="Timmis K.N."/>
            <person name="Dusterhoft A."/>
            <person name="Tummler B."/>
            <person name="Fraser C.M."/>
        </authorList>
    </citation>
    <scope>NUCLEOTIDE SEQUENCE [LARGE SCALE GENOMIC DNA]</scope>
    <source>
        <strain evidence="2">ATCC 47054 / DSM 6125 / CFBP 8728 / NCIMB 11950 / KT2440</strain>
    </source>
</reference>
<proteinExistence type="predicted"/>
<evidence type="ECO:0000313" key="1">
    <source>
        <dbReference type="EMBL" id="AMM03073.1"/>
    </source>
</evidence>
<reference evidence="1 2" key="2">
    <citation type="journal article" date="2016" name="Environ. Microbiol.">
        <title>The revisited genome of Pseudomonas putida KT2440 enlightens its value as a robust metabolic chassis.</title>
        <authorList>
            <person name="Belda E."/>
            <person name="van Heck R.G."/>
            <person name="Lopez-Sanchez M.J."/>
            <person name="Cruveiller S."/>
            <person name="Barbe V."/>
            <person name="Fraser C."/>
            <person name="Klenk H.P."/>
            <person name="Petersen J."/>
            <person name="Morgat A."/>
            <person name="Nikel P.I."/>
            <person name="Vallenet D."/>
            <person name="Rouy Z."/>
            <person name="Sekowska A."/>
            <person name="Martins Dos Santos V.A."/>
            <person name="de Lorenzo V."/>
            <person name="Danchin A."/>
            <person name="Medigue C."/>
        </authorList>
    </citation>
    <scope>NUCLEOTIDE SEQUENCE [LARGE SCALE GENOMIC DNA]</scope>
    <source>
        <strain evidence="2">ATCC 47054 / DSM 6125 / CFBP 8728 / NCIMB 11950 / KT2440</strain>
    </source>
</reference>
<dbReference type="OrthoDB" id="8246386at2"/>
<evidence type="ECO:0000313" key="2">
    <source>
        <dbReference type="Proteomes" id="UP000000556"/>
    </source>
</evidence>
<dbReference type="BioCyc" id="PPUT160488:G1G01-5757-MONOMER"/>
<dbReference type="KEGG" id="ppu:PP_5737"/>
<name>A0A140FWU0_PSEPK</name>
<protein>
    <submittedName>
        <fullName evidence="1">Uncharacterized protein</fullName>
    </submittedName>
</protein>
<sequence>MPNPLANGQGVIFMKVGLHASETLEDIVERKRREFEEAGSIFWGYGGSSCHPRTMVQPFGRAMQEEGKHLLIIMNEMNSKHSAPPVAASQYSEDGVDWQAVPRGIEVRGSRFALVLDELKTEEFEVNLNDFHVGVGQSRGRIAGDYLKGQNDKGCLIYNEPHIPPPPEQRIIKQIGLVARVKPPYAVFLRD</sequence>
<gene>
    <name evidence="1" type="ordered locus">PP_5737</name>
</gene>
<dbReference type="STRING" id="160488.PP_5737"/>
<keyword evidence="2" id="KW-1185">Reference proteome</keyword>
<accession>A0A140FWU0</accession>
<dbReference type="EMBL" id="AE015451">
    <property type="protein sequence ID" value="AMM03073.1"/>
    <property type="molecule type" value="Genomic_DNA"/>
</dbReference>
<organism evidence="1 2">
    <name type="scientific">Pseudomonas putida (strain ATCC 47054 / DSM 6125 / CFBP 8728 / NCIMB 11950 / KT2440)</name>
    <dbReference type="NCBI Taxonomy" id="160488"/>
    <lineage>
        <taxon>Bacteria</taxon>
        <taxon>Pseudomonadati</taxon>
        <taxon>Pseudomonadota</taxon>
        <taxon>Gammaproteobacteria</taxon>
        <taxon>Pseudomonadales</taxon>
        <taxon>Pseudomonadaceae</taxon>
        <taxon>Pseudomonas</taxon>
    </lineage>
</organism>